<dbReference type="OrthoDB" id="6412948at2"/>
<accession>W7CZ23</accession>
<proteinExistence type="predicted"/>
<dbReference type="AlphaFoldDB" id="W7CZ23"/>
<dbReference type="Proteomes" id="UP000019243">
    <property type="component" value="Unassembled WGS sequence"/>
</dbReference>
<organism evidence="1 2">
    <name type="scientific">Brochothrix campestris FSL F6-1037</name>
    <dbReference type="NCBI Taxonomy" id="1265861"/>
    <lineage>
        <taxon>Bacteria</taxon>
        <taxon>Bacillati</taxon>
        <taxon>Bacillota</taxon>
        <taxon>Bacilli</taxon>
        <taxon>Bacillales</taxon>
        <taxon>Listeriaceae</taxon>
        <taxon>Brochothrix</taxon>
    </lineage>
</organism>
<reference evidence="1 2" key="1">
    <citation type="submission" date="2012-12" db="EMBL/GenBank/DDBJ databases">
        <title>Novel taxa of Listeriaceae from agricultural environments in the United States.</title>
        <authorList>
            <person name="den Bakker H.C."/>
            <person name="Allred A."/>
            <person name="Warchocki S."/>
            <person name="Wright E.M."/>
            <person name="Burrell A."/>
            <person name="Nightingale K.K."/>
            <person name="Kephart D."/>
            <person name="Wiedmann M."/>
        </authorList>
    </citation>
    <scope>NUCLEOTIDE SEQUENCE [LARGE SCALE GENOMIC DNA]</scope>
    <source>
        <strain evidence="1 2">FSL F6-1037</strain>
    </source>
</reference>
<dbReference type="STRING" id="1265861.BCAMP_01400"/>
<dbReference type="RefSeq" id="WP_035313034.1">
    <property type="nucleotide sequence ID" value="NZ_AODH01000004.1"/>
</dbReference>
<dbReference type="Gene3D" id="3.40.1260.10">
    <property type="entry name" value="DsrEFH-like"/>
    <property type="match status" value="1"/>
</dbReference>
<dbReference type="InterPro" id="IPR027396">
    <property type="entry name" value="DsrEFH-like"/>
</dbReference>
<keyword evidence="2" id="KW-1185">Reference proteome</keyword>
<gene>
    <name evidence="1" type="ORF">BCAMP_01400</name>
</gene>
<name>W7CZ23_9LIST</name>
<evidence type="ECO:0000313" key="2">
    <source>
        <dbReference type="Proteomes" id="UP000019243"/>
    </source>
</evidence>
<dbReference type="EMBL" id="AODH01000004">
    <property type="protein sequence ID" value="EUJ42015.1"/>
    <property type="molecule type" value="Genomic_DNA"/>
</dbReference>
<sequence>MPVAFHINENHKWQDLENNIAHLLTTGYTDKIVVVATDEAVTHFYDITQLWYIERTSGHIKWMVCNDTLEAQDLDASQLPPFVVIVPNGIKELLNRQIVGYGYIKI</sequence>
<comment type="caution">
    <text evidence="1">The sequence shown here is derived from an EMBL/GenBank/DDBJ whole genome shotgun (WGS) entry which is preliminary data.</text>
</comment>
<evidence type="ECO:0000313" key="1">
    <source>
        <dbReference type="EMBL" id="EUJ42015.1"/>
    </source>
</evidence>
<dbReference type="SUPFAM" id="SSF75169">
    <property type="entry name" value="DsrEFH-like"/>
    <property type="match status" value="1"/>
</dbReference>
<protein>
    <submittedName>
        <fullName evidence="1">Uncharacterized protein</fullName>
    </submittedName>
</protein>